<comment type="caution">
    <text evidence="2">The sequence shown here is derived from an EMBL/GenBank/DDBJ whole genome shotgun (WGS) entry which is preliminary data.</text>
</comment>
<dbReference type="EMBL" id="SRPY01001097">
    <property type="protein sequence ID" value="KAG5914576.1"/>
    <property type="molecule type" value="Genomic_DNA"/>
</dbReference>
<evidence type="ECO:0000313" key="3">
    <source>
        <dbReference type="Proteomes" id="UP000811619"/>
    </source>
</evidence>
<feature type="region of interest" description="Disordered" evidence="1">
    <location>
        <begin position="1"/>
        <end position="35"/>
    </location>
</feature>
<proteinExistence type="predicted"/>
<evidence type="ECO:0000313" key="2">
    <source>
        <dbReference type="EMBL" id="KAG5914576.1"/>
    </source>
</evidence>
<dbReference type="Proteomes" id="UP000811619">
    <property type="component" value="Unassembled WGS sequence"/>
</dbReference>
<feature type="non-terminal residue" evidence="2">
    <location>
        <position position="1"/>
    </location>
</feature>
<feature type="non-terminal residue" evidence="2">
    <location>
        <position position="77"/>
    </location>
</feature>
<gene>
    <name evidence="2" type="ORF">E4U42_000421</name>
</gene>
<dbReference type="AlphaFoldDB" id="A0A8K0J005"/>
<reference evidence="2" key="1">
    <citation type="journal article" date="2020" name="bioRxiv">
        <title>Whole genome comparisons of ergot fungi reveals the divergence and evolution of species within the genus Claviceps are the result of varying mechanisms driving genome evolution and host range expansion.</title>
        <authorList>
            <person name="Wyka S.A."/>
            <person name="Mondo S.J."/>
            <person name="Liu M."/>
            <person name="Dettman J."/>
            <person name="Nalam V."/>
            <person name="Broders K.D."/>
        </authorList>
    </citation>
    <scope>NUCLEOTIDE SEQUENCE</scope>
    <source>
        <strain evidence="2">CCC 489</strain>
    </source>
</reference>
<feature type="region of interest" description="Disordered" evidence="1">
    <location>
        <begin position="58"/>
        <end position="77"/>
    </location>
</feature>
<organism evidence="2 3">
    <name type="scientific">Claviceps africana</name>
    <dbReference type="NCBI Taxonomy" id="83212"/>
    <lineage>
        <taxon>Eukaryota</taxon>
        <taxon>Fungi</taxon>
        <taxon>Dikarya</taxon>
        <taxon>Ascomycota</taxon>
        <taxon>Pezizomycotina</taxon>
        <taxon>Sordariomycetes</taxon>
        <taxon>Hypocreomycetidae</taxon>
        <taxon>Hypocreales</taxon>
        <taxon>Clavicipitaceae</taxon>
        <taxon>Claviceps</taxon>
    </lineage>
</organism>
<protein>
    <submittedName>
        <fullName evidence="2">Uncharacterized protein</fullName>
    </submittedName>
</protein>
<accession>A0A8K0J005</accession>
<feature type="compositionally biased region" description="Basic and acidic residues" evidence="1">
    <location>
        <begin position="9"/>
        <end position="25"/>
    </location>
</feature>
<keyword evidence="3" id="KW-1185">Reference proteome</keyword>
<evidence type="ECO:0000256" key="1">
    <source>
        <dbReference type="SAM" id="MobiDB-lite"/>
    </source>
</evidence>
<sequence length="77" mass="8325">RSRHGVRGRRQDRAGPRLRGEDHGRGGAPPQHHPPCPCHLRRCEGFCCRGWDSRGAAAEEGRVSRHGAGAVPGQADV</sequence>
<name>A0A8K0J005_9HYPO</name>